<name>F8AI65_PYRYC</name>
<sequence>MGLAGTVKGIREVEERALKEYIDLLKELKDPEDAELKRVVLRLAVDKIFHRELALAIERAYREATKLLKEHLEPFYPELEPIRESVLELDNGVALVPGLPALLLPPDLEKLGVRIPPEEVLEELVKGFPEPSLLPVDKAKEIREKLARVVEMEERMKKCYGELQKKAQHPVIKDIAKSVMHNEDQHGAILKKVLQKFANI</sequence>
<dbReference type="GeneID" id="10837180"/>
<dbReference type="KEGG" id="pya:PYCH_06040"/>
<organism evidence="1 2">
    <name type="scientific">Pyrococcus yayanosii (strain CH1 / JCM 16557)</name>
    <dbReference type="NCBI Taxonomy" id="529709"/>
    <lineage>
        <taxon>Archaea</taxon>
        <taxon>Methanobacteriati</taxon>
        <taxon>Methanobacteriota</taxon>
        <taxon>Thermococci</taxon>
        <taxon>Thermococcales</taxon>
        <taxon>Thermococcaceae</taxon>
        <taxon>Pyrococcus</taxon>
    </lineage>
</organism>
<dbReference type="EMBL" id="CP002779">
    <property type="protein sequence ID" value="AEH24292.1"/>
    <property type="molecule type" value="Genomic_DNA"/>
</dbReference>
<dbReference type="Proteomes" id="UP000008386">
    <property type="component" value="Chromosome"/>
</dbReference>
<proteinExistence type="predicted"/>
<dbReference type="RefSeq" id="WP_013905349.1">
    <property type="nucleotide sequence ID" value="NC_015680.1"/>
</dbReference>
<accession>F8AI65</accession>
<dbReference type="OrthoDB" id="86184at2157"/>
<evidence type="ECO:0000313" key="1">
    <source>
        <dbReference type="EMBL" id="AEH24292.1"/>
    </source>
</evidence>
<dbReference type="InterPro" id="IPR009078">
    <property type="entry name" value="Ferritin-like_SF"/>
</dbReference>
<gene>
    <name evidence="1" type="ordered locus">PYCH_06040</name>
</gene>
<dbReference type="AlphaFoldDB" id="F8AI65"/>
<keyword evidence="2" id="KW-1185">Reference proteome</keyword>
<dbReference type="HOGENOM" id="CLU_119369_0_0_2"/>
<dbReference type="eggNOG" id="arCOG00022">
    <property type="taxonomic scope" value="Archaea"/>
</dbReference>
<evidence type="ECO:0000313" key="2">
    <source>
        <dbReference type="Proteomes" id="UP000008386"/>
    </source>
</evidence>
<dbReference type="STRING" id="529709.PYCH_06040"/>
<dbReference type="SUPFAM" id="SSF47240">
    <property type="entry name" value="Ferritin-like"/>
    <property type="match status" value="1"/>
</dbReference>
<evidence type="ECO:0008006" key="3">
    <source>
        <dbReference type="Google" id="ProtNLM"/>
    </source>
</evidence>
<protein>
    <recommendedName>
        <fullName evidence="3">Rubrerythrin diiron-binding domain-containing protein</fullName>
    </recommendedName>
</protein>
<reference evidence="1 2" key="1">
    <citation type="journal article" date="2011" name="J. Bacteriol.">
        <title>Complete genome sequence of the obligate piezophilic hyperthermophilic archaeon Pyrococcus yayanosii CH1.</title>
        <authorList>
            <person name="Jun X."/>
            <person name="Lupeng L."/>
            <person name="Minjuan X."/>
            <person name="Oger P."/>
            <person name="Fengping W."/>
            <person name="Jebbar M."/>
            <person name="Xiang X."/>
        </authorList>
    </citation>
    <scope>NUCLEOTIDE SEQUENCE [LARGE SCALE GENOMIC DNA]</scope>
    <source>
        <strain evidence="2">CH1 / JCM 16557</strain>
    </source>
</reference>